<proteinExistence type="predicted"/>
<comment type="caution">
    <text evidence="3">The sequence shown here is derived from an EMBL/GenBank/DDBJ whole genome shotgun (WGS) entry which is preliminary data.</text>
</comment>
<protein>
    <submittedName>
        <fullName evidence="3">Uncharacterized protein</fullName>
    </submittedName>
</protein>
<dbReference type="PANTHER" id="PTHR11439:SF495">
    <property type="entry name" value="REVERSE TRANSCRIPTASE, RNA-DEPENDENT DNA POLYMERASE-RELATED"/>
    <property type="match status" value="1"/>
</dbReference>
<evidence type="ECO:0000313" key="3">
    <source>
        <dbReference type="EMBL" id="GJT22697.1"/>
    </source>
</evidence>
<accession>A0ABQ5C976</accession>
<feature type="coiled-coil region" evidence="1">
    <location>
        <begin position="656"/>
        <end position="698"/>
    </location>
</feature>
<evidence type="ECO:0000313" key="4">
    <source>
        <dbReference type="Proteomes" id="UP001151760"/>
    </source>
</evidence>
<sequence length="994" mass="113948">MSSMRELIFFLGLQVIQRNDGIFISQDKYAANILKKFDFSLMKTASTLIETNKALLKDEEAKNVDVHLYRLMIGSLMYLIASRHDIMFVVCACARFQITPKVSHLHAVKRIFRYLKVDINKKTENRAKMTKLTWMEKDSAIKPNPKIPKSSQYTESQSNRAGELKNTIRCNLNPSDGPGKPNNSPFDLEAFSNSDYAGDSLDKKSTTVGCQFLGKRLISWQCKKQTIVANSTTKAEYVAVANCCGQVLWIQNQLLDYGFNFMNTNIYIDNESTIYIVKNLRFHSKTKHIEIRHHFIRDSYEKKLIQVIKIYTDHNVADLITKAFDVSRFEDDISDEYQVKTSSCKFWNTATSQTVNDVKYIHPTVDRKAVVVTEASMRSSLLFNDVDGTACLTNETIFQNLALMGKGQKFSSRITPLFPGILAQQAVAEGEGVNTPRSDEEWNEQHDLIDFVPPTPHDLPLLGGNTPRSDEGGMELIQELMKTCTSLTKRVLALEEAKTAQDKVITRLKLRVRRLEKKRKARTSQPMKRRLFKGRVETSTNKSLGGSTADQVSTTMNVSAATPSTPLIITTIFDDEDLTIAQTLVKMRSGKEKEKGVVFIDEEETPRLIRSTTTLQPLPTIDLKDKGKSVLVEKEPEKQEKVKRKDQGLAQIESDAELAQRLHDEELAALDRAQKERQKQEEATNAALAEEFDEIQARMDADHELAVRLTHEEQEKYTIEERAILYTPQQLKHKSFEEVKKLYEKEQRWINDFKIEENDAEKEELRACLDIVPGDEIAIDFESLATKLVNERYETTSLEGYDLMLWGDLKILFEPSEEDEVWRNQHGYNLISWRLFDSCGVHVLLMDTGIAIHMLIEKKYPLMQEMLSRMFNRRLEVDHESEMAFELLRRLRLDTVWEFLTSSLVLYDAIATYYNVVSSFSIVCYGSLMEVFISGLPRSIEGNVTASKPQTWEEATNIAQRLIDQIIRHDSVQETNDLKQKREDKGNIINNNNY</sequence>
<dbReference type="CDD" id="cd09272">
    <property type="entry name" value="RNase_HI_RT_Ty1"/>
    <property type="match status" value="1"/>
</dbReference>
<keyword evidence="1" id="KW-0175">Coiled coil</keyword>
<reference evidence="3" key="1">
    <citation type="journal article" date="2022" name="Int. J. Mol. Sci.">
        <title>Draft Genome of Tanacetum Coccineum: Genomic Comparison of Closely Related Tanacetum-Family Plants.</title>
        <authorList>
            <person name="Yamashiro T."/>
            <person name="Shiraishi A."/>
            <person name="Nakayama K."/>
            <person name="Satake H."/>
        </authorList>
    </citation>
    <scope>NUCLEOTIDE SEQUENCE</scope>
</reference>
<reference evidence="3" key="2">
    <citation type="submission" date="2022-01" db="EMBL/GenBank/DDBJ databases">
        <authorList>
            <person name="Yamashiro T."/>
            <person name="Shiraishi A."/>
            <person name="Satake H."/>
            <person name="Nakayama K."/>
        </authorList>
    </citation>
    <scope>NUCLEOTIDE SEQUENCE</scope>
</reference>
<evidence type="ECO:0000256" key="2">
    <source>
        <dbReference type="SAM" id="MobiDB-lite"/>
    </source>
</evidence>
<dbReference type="Proteomes" id="UP001151760">
    <property type="component" value="Unassembled WGS sequence"/>
</dbReference>
<dbReference type="EMBL" id="BQNB010013990">
    <property type="protein sequence ID" value="GJT22697.1"/>
    <property type="molecule type" value="Genomic_DNA"/>
</dbReference>
<organism evidence="3 4">
    <name type="scientific">Tanacetum coccineum</name>
    <dbReference type="NCBI Taxonomy" id="301880"/>
    <lineage>
        <taxon>Eukaryota</taxon>
        <taxon>Viridiplantae</taxon>
        <taxon>Streptophyta</taxon>
        <taxon>Embryophyta</taxon>
        <taxon>Tracheophyta</taxon>
        <taxon>Spermatophyta</taxon>
        <taxon>Magnoliopsida</taxon>
        <taxon>eudicotyledons</taxon>
        <taxon>Gunneridae</taxon>
        <taxon>Pentapetalae</taxon>
        <taxon>asterids</taxon>
        <taxon>campanulids</taxon>
        <taxon>Asterales</taxon>
        <taxon>Asteraceae</taxon>
        <taxon>Asteroideae</taxon>
        <taxon>Anthemideae</taxon>
        <taxon>Anthemidinae</taxon>
        <taxon>Tanacetum</taxon>
    </lineage>
</organism>
<dbReference type="PANTHER" id="PTHR11439">
    <property type="entry name" value="GAG-POL-RELATED RETROTRANSPOSON"/>
    <property type="match status" value="1"/>
</dbReference>
<feature type="region of interest" description="Disordered" evidence="2">
    <location>
        <begin position="141"/>
        <end position="162"/>
    </location>
</feature>
<gene>
    <name evidence="3" type="ORF">Tco_0892634</name>
</gene>
<feature type="compositionally biased region" description="Polar residues" evidence="2">
    <location>
        <begin position="149"/>
        <end position="160"/>
    </location>
</feature>
<name>A0ABQ5C976_9ASTR</name>
<keyword evidence="4" id="KW-1185">Reference proteome</keyword>
<evidence type="ECO:0000256" key="1">
    <source>
        <dbReference type="SAM" id="Coils"/>
    </source>
</evidence>